<dbReference type="Proteomes" id="UP001143463">
    <property type="component" value="Unassembled WGS sequence"/>
</dbReference>
<keyword evidence="1" id="KW-1133">Transmembrane helix</keyword>
<gene>
    <name evidence="2" type="ORF">GCM10017577_10130</name>
</gene>
<organism evidence="2 3">
    <name type="scientific">Pseudonocardia halophobica</name>
    <dbReference type="NCBI Taxonomy" id="29401"/>
    <lineage>
        <taxon>Bacteria</taxon>
        <taxon>Bacillati</taxon>
        <taxon>Actinomycetota</taxon>
        <taxon>Actinomycetes</taxon>
        <taxon>Pseudonocardiales</taxon>
        <taxon>Pseudonocardiaceae</taxon>
        <taxon>Pseudonocardia</taxon>
    </lineage>
</organism>
<evidence type="ECO:0000313" key="2">
    <source>
        <dbReference type="EMBL" id="GLL09873.1"/>
    </source>
</evidence>
<feature type="transmembrane region" description="Helical" evidence="1">
    <location>
        <begin position="25"/>
        <end position="47"/>
    </location>
</feature>
<sequence length="85" mass="8611">MAQPPNPAPTRPPGLDGMADMILGWLKWGVLAAGVAGLLICAVMIIVGRRNRSATAYDGLIGSAWILGGLALASVAAVIVGAFQV</sequence>
<dbReference type="AlphaFoldDB" id="A0A9W6KYV9"/>
<protein>
    <submittedName>
        <fullName evidence="2">Uncharacterized protein</fullName>
    </submittedName>
</protein>
<evidence type="ECO:0000313" key="3">
    <source>
        <dbReference type="Proteomes" id="UP001143463"/>
    </source>
</evidence>
<reference evidence="2" key="2">
    <citation type="submission" date="2023-01" db="EMBL/GenBank/DDBJ databases">
        <authorList>
            <person name="Sun Q."/>
            <person name="Evtushenko L."/>
        </authorList>
    </citation>
    <scope>NUCLEOTIDE SEQUENCE</scope>
    <source>
        <strain evidence="2">VKM Ac-1069</strain>
    </source>
</reference>
<evidence type="ECO:0000256" key="1">
    <source>
        <dbReference type="SAM" id="Phobius"/>
    </source>
</evidence>
<keyword evidence="1" id="KW-0472">Membrane</keyword>
<proteinExistence type="predicted"/>
<comment type="caution">
    <text evidence="2">The sequence shown here is derived from an EMBL/GenBank/DDBJ whole genome shotgun (WGS) entry which is preliminary data.</text>
</comment>
<keyword evidence="1" id="KW-0812">Transmembrane</keyword>
<name>A0A9W6KYV9_9PSEU</name>
<reference evidence="2" key="1">
    <citation type="journal article" date="2014" name="Int. J. Syst. Evol. Microbiol.">
        <title>Complete genome sequence of Corynebacterium casei LMG S-19264T (=DSM 44701T), isolated from a smear-ripened cheese.</title>
        <authorList>
            <consortium name="US DOE Joint Genome Institute (JGI-PGF)"/>
            <person name="Walter F."/>
            <person name="Albersmeier A."/>
            <person name="Kalinowski J."/>
            <person name="Ruckert C."/>
        </authorList>
    </citation>
    <scope>NUCLEOTIDE SEQUENCE</scope>
    <source>
        <strain evidence="2">VKM Ac-1069</strain>
    </source>
</reference>
<accession>A0A9W6KYV9</accession>
<dbReference type="EMBL" id="BSFQ01000003">
    <property type="protein sequence ID" value="GLL09873.1"/>
    <property type="molecule type" value="Genomic_DNA"/>
</dbReference>
<feature type="transmembrane region" description="Helical" evidence="1">
    <location>
        <begin position="59"/>
        <end position="83"/>
    </location>
</feature>
<keyword evidence="3" id="KW-1185">Reference proteome</keyword>